<protein>
    <submittedName>
        <fullName evidence="2">Uncharacterized protein</fullName>
    </submittedName>
</protein>
<feature type="compositionally biased region" description="Polar residues" evidence="1">
    <location>
        <begin position="197"/>
        <end position="208"/>
    </location>
</feature>
<proteinExistence type="predicted"/>
<evidence type="ECO:0000313" key="3">
    <source>
        <dbReference type="Proteomes" id="UP000269221"/>
    </source>
</evidence>
<feature type="region of interest" description="Disordered" evidence="1">
    <location>
        <begin position="183"/>
        <end position="222"/>
    </location>
</feature>
<gene>
    <name evidence="2" type="ORF">DUI87_05876</name>
</gene>
<dbReference type="EMBL" id="QRBI01000099">
    <property type="protein sequence ID" value="RMC17295.1"/>
    <property type="molecule type" value="Genomic_DNA"/>
</dbReference>
<name>A0A3M0KVW7_HIRRU</name>
<keyword evidence="3" id="KW-1185">Reference proteome</keyword>
<sequence length="222" mass="24828">MCQNKIRHISNKVLFTIITECALEMKGYFRVSAELKSRVTEIESRPNSSKNEMRPFHLELKVAKKANDILVSISKSVASRIKAGIDPCTRHWHEKLLSVPPTSPKARSFQTETFNTQASDLRYPLKNMSEGIKPIRYKLLLFLRQPMVGSFMDIPALEDMLMDLLGLGVPSPHEGSFWRQLNATGSGRTEDAPMAPQGQSSSSTSDTCPQPWVLGQGHDDAQ</sequence>
<reference evidence="2 3" key="1">
    <citation type="submission" date="2018-07" db="EMBL/GenBank/DDBJ databases">
        <title>A high quality draft genome assembly of the barn swallow (H. rustica rustica).</title>
        <authorList>
            <person name="Formenti G."/>
            <person name="Chiara M."/>
            <person name="Poveda L."/>
            <person name="Francoijs K.-J."/>
            <person name="Bonisoli-Alquati A."/>
            <person name="Canova L."/>
            <person name="Gianfranceschi L."/>
            <person name="Horner D.S."/>
            <person name="Saino N."/>
        </authorList>
    </citation>
    <scope>NUCLEOTIDE SEQUENCE [LARGE SCALE GENOMIC DNA]</scope>
    <source>
        <strain evidence="2">Chelidonia</strain>
        <tissue evidence="2">Blood</tissue>
    </source>
</reference>
<dbReference type="AlphaFoldDB" id="A0A3M0KVW7"/>
<accession>A0A3M0KVW7</accession>
<evidence type="ECO:0000256" key="1">
    <source>
        <dbReference type="SAM" id="MobiDB-lite"/>
    </source>
</evidence>
<comment type="caution">
    <text evidence="2">The sequence shown here is derived from an EMBL/GenBank/DDBJ whole genome shotgun (WGS) entry which is preliminary data.</text>
</comment>
<evidence type="ECO:0000313" key="2">
    <source>
        <dbReference type="EMBL" id="RMC17295.1"/>
    </source>
</evidence>
<organism evidence="2 3">
    <name type="scientific">Hirundo rustica rustica</name>
    <dbReference type="NCBI Taxonomy" id="333673"/>
    <lineage>
        <taxon>Eukaryota</taxon>
        <taxon>Metazoa</taxon>
        <taxon>Chordata</taxon>
        <taxon>Craniata</taxon>
        <taxon>Vertebrata</taxon>
        <taxon>Euteleostomi</taxon>
        <taxon>Archelosauria</taxon>
        <taxon>Archosauria</taxon>
        <taxon>Dinosauria</taxon>
        <taxon>Saurischia</taxon>
        <taxon>Theropoda</taxon>
        <taxon>Coelurosauria</taxon>
        <taxon>Aves</taxon>
        <taxon>Neognathae</taxon>
        <taxon>Neoaves</taxon>
        <taxon>Telluraves</taxon>
        <taxon>Australaves</taxon>
        <taxon>Passeriformes</taxon>
        <taxon>Sylvioidea</taxon>
        <taxon>Hirundinidae</taxon>
        <taxon>Hirundo</taxon>
    </lineage>
</organism>
<dbReference type="Proteomes" id="UP000269221">
    <property type="component" value="Unassembled WGS sequence"/>
</dbReference>